<protein>
    <recommendedName>
        <fullName evidence="3">DUF4435 domain-containing protein</fullName>
    </recommendedName>
</protein>
<name>A0A510K944_9FUSO</name>
<dbReference type="AlphaFoldDB" id="A0A510K944"/>
<proteinExistence type="predicted"/>
<dbReference type="Proteomes" id="UP000321397">
    <property type="component" value="Chromosome"/>
</dbReference>
<evidence type="ECO:0000313" key="2">
    <source>
        <dbReference type="Proteomes" id="UP000321397"/>
    </source>
</evidence>
<gene>
    <name evidence="1" type="ORF">JMUB3933_1660</name>
</gene>
<organism evidence="1 2">
    <name type="scientific">Leptotrichia wadei</name>
    <dbReference type="NCBI Taxonomy" id="157687"/>
    <lineage>
        <taxon>Bacteria</taxon>
        <taxon>Fusobacteriati</taxon>
        <taxon>Fusobacteriota</taxon>
        <taxon>Fusobacteriia</taxon>
        <taxon>Fusobacteriales</taxon>
        <taxon>Leptotrichiaceae</taxon>
        <taxon>Leptotrichia</taxon>
    </lineage>
</organism>
<sequence>MSKTLDNTFSLKNSIYDNLENSDFENEIYLTLNSGLSVIVVEGITDYKFWRKFIDKDNVEILKIYTGKSKVAKIIEKIKNEKILGIQDRDYYEGEEPDRIFFYDYNCLEIMLIDSEKVFNSLYDEYYLGNKKREDLKMDIFEQLKYISIIRKHSYKRNWELKLKNVISDCYVKNCINIDKLIDEIDKRNKEKNINEKKHIFDNDFSKIWDKTQYLTLTRGHDYIKLLSMVCNKDRKNLNAQSNKLRTNSANEIESAARTSFDLNELKKTKIFSSLSEYEENYNLTIFIRG</sequence>
<reference evidence="1 2" key="1">
    <citation type="submission" date="2019-07" db="EMBL/GenBank/DDBJ databases">
        <title>Complete Genome Sequence of Leptotrichia wadei Strain JMUB3933.</title>
        <authorList>
            <person name="Watanabe S."/>
            <person name="Cui L."/>
        </authorList>
    </citation>
    <scope>NUCLEOTIDE SEQUENCE [LARGE SCALE GENOMIC DNA]</scope>
    <source>
        <strain evidence="1 2">JMUB3933</strain>
    </source>
</reference>
<dbReference type="RefSeq" id="WP_146961479.1">
    <property type="nucleotide sequence ID" value="NZ_AP019834.1"/>
</dbReference>
<evidence type="ECO:0000313" key="1">
    <source>
        <dbReference type="EMBL" id="BBM48150.1"/>
    </source>
</evidence>
<dbReference type="EMBL" id="AP019834">
    <property type="protein sequence ID" value="BBM48150.1"/>
    <property type="molecule type" value="Genomic_DNA"/>
</dbReference>
<accession>A0A510K944</accession>
<evidence type="ECO:0008006" key="3">
    <source>
        <dbReference type="Google" id="ProtNLM"/>
    </source>
</evidence>